<keyword evidence="3" id="KW-1185">Reference proteome</keyword>
<protein>
    <recommendedName>
        <fullName evidence="1">Glycosyl transferase family 25 domain-containing protein</fullName>
    </recommendedName>
</protein>
<reference evidence="2" key="2">
    <citation type="submission" date="2020-09" db="EMBL/GenBank/DDBJ databases">
        <authorList>
            <person name="Sun Q."/>
            <person name="Zhou Y."/>
        </authorList>
    </citation>
    <scope>NUCLEOTIDE SEQUENCE</scope>
    <source>
        <strain evidence="2">CGMCC 1.15320</strain>
    </source>
</reference>
<gene>
    <name evidence="2" type="ORF">GCM10011385_25350</name>
</gene>
<dbReference type="CDD" id="cd06532">
    <property type="entry name" value="Glyco_transf_25"/>
    <property type="match status" value="1"/>
</dbReference>
<dbReference type="RefSeq" id="WP_188721432.1">
    <property type="nucleotide sequence ID" value="NZ_BMIF01000007.1"/>
</dbReference>
<dbReference type="InterPro" id="IPR002654">
    <property type="entry name" value="Glyco_trans_25"/>
</dbReference>
<dbReference type="Proteomes" id="UP000636264">
    <property type="component" value="Unassembled WGS sequence"/>
</dbReference>
<comment type="caution">
    <text evidence="2">The sequence shown here is derived from an EMBL/GenBank/DDBJ whole genome shotgun (WGS) entry which is preliminary data.</text>
</comment>
<accession>A0A916W5X1</accession>
<dbReference type="Pfam" id="PF01755">
    <property type="entry name" value="Glyco_transf_25"/>
    <property type="match status" value="1"/>
</dbReference>
<dbReference type="EMBL" id="BMIF01000007">
    <property type="protein sequence ID" value="GGA70438.1"/>
    <property type="molecule type" value="Genomic_DNA"/>
</dbReference>
<name>A0A916W5X1_9HYPH</name>
<proteinExistence type="predicted"/>
<evidence type="ECO:0000313" key="2">
    <source>
        <dbReference type="EMBL" id="GGA70438.1"/>
    </source>
</evidence>
<reference evidence="2" key="1">
    <citation type="journal article" date="2014" name="Int. J. Syst. Evol. Microbiol.">
        <title>Complete genome sequence of Corynebacterium casei LMG S-19264T (=DSM 44701T), isolated from a smear-ripened cheese.</title>
        <authorList>
            <consortium name="US DOE Joint Genome Institute (JGI-PGF)"/>
            <person name="Walter F."/>
            <person name="Albersmeier A."/>
            <person name="Kalinowski J."/>
            <person name="Ruckert C."/>
        </authorList>
    </citation>
    <scope>NUCLEOTIDE SEQUENCE</scope>
    <source>
        <strain evidence="2">CGMCC 1.15320</strain>
    </source>
</reference>
<organism evidence="2 3">
    <name type="scientific">Nitratireductor aestuarii</name>
    <dbReference type="NCBI Taxonomy" id="1735103"/>
    <lineage>
        <taxon>Bacteria</taxon>
        <taxon>Pseudomonadati</taxon>
        <taxon>Pseudomonadota</taxon>
        <taxon>Alphaproteobacteria</taxon>
        <taxon>Hyphomicrobiales</taxon>
        <taxon>Phyllobacteriaceae</taxon>
        <taxon>Nitratireductor</taxon>
    </lineage>
</organism>
<sequence length="251" mass="28331">MKIEAFIIHLKRAEARRPQVDELIRQLAPLPAHILDAVDGKAMSPQALNASYRPNLLQPTYPFELRPTEVACFLSHRKAWAEIVDRKLDAGLVIEDDVSLVPEVFEEALKLAKTLCDGSPQYIQFGLREPQGRMTGVAADGNVRILRPEIVMLGAQAQLISYEAAKRLLAHSEMFDRPIDVLVQMFWLTGVDPCGVAPVSIVARHNQLGGTTIHARKSLSEKIWREWSRFRHRSIMKKLSRQHRGEASTSR</sequence>
<feature type="domain" description="Glycosyl transferase family 25" evidence="1">
    <location>
        <begin position="4"/>
        <end position="111"/>
    </location>
</feature>
<evidence type="ECO:0000259" key="1">
    <source>
        <dbReference type="Pfam" id="PF01755"/>
    </source>
</evidence>
<dbReference type="AlphaFoldDB" id="A0A916W5X1"/>
<evidence type="ECO:0000313" key="3">
    <source>
        <dbReference type="Proteomes" id="UP000636264"/>
    </source>
</evidence>